<dbReference type="InterPro" id="IPR009711">
    <property type="entry name" value="UPF0473"/>
</dbReference>
<evidence type="ECO:0000313" key="2">
    <source>
        <dbReference type="Proteomes" id="UP000016057"/>
    </source>
</evidence>
<comment type="caution">
    <text evidence="1">The sequence shown here is derived from an EMBL/GenBank/DDBJ whole genome shotgun (WGS) entry which is preliminary data.</text>
</comment>
<name>K8ZA70_9ENTE</name>
<keyword evidence="2" id="KW-1185">Reference proteome</keyword>
<protein>
    <submittedName>
        <fullName evidence="1">Uncharacterized protein</fullName>
    </submittedName>
</protein>
<organism evidence="1 2">
    <name type="scientific">Catellicoccus marimammalium M35/04/3</name>
    <dbReference type="NCBI Taxonomy" id="1234409"/>
    <lineage>
        <taxon>Bacteria</taxon>
        <taxon>Bacillati</taxon>
        <taxon>Bacillota</taxon>
        <taxon>Bacilli</taxon>
        <taxon>Lactobacillales</taxon>
        <taxon>Enterococcaceae</taxon>
        <taxon>Catellicoccus</taxon>
    </lineage>
</organism>
<evidence type="ECO:0000313" key="1">
    <source>
        <dbReference type="EMBL" id="EKU27949.1"/>
    </source>
</evidence>
<dbReference type="Proteomes" id="UP000016057">
    <property type="component" value="Unassembled WGS sequence"/>
</dbReference>
<dbReference type="Pfam" id="PF06949">
    <property type="entry name" value="DUF1292"/>
    <property type="match status" value="1"/>
</dbReference>
<dbReference type="AlphaFoldDB" id="K8ZA70"/>
<gene>
    <name evidence="1" type="ORF">C683_0092</name>
</gene>
<dbReference type="RefSeq" id="WP_009488146.1">
    <property type="nucleotide sequence ID" value="NZ_AMYT01000005.1"/>
</dbReference>
<reference evidence="1 2" key="1">
    <citation type="journal article" date="2013" name="Genome Announc.">
        <title>Draft Genome Sequence of Catellicoccus marimammalium, a Novel Species Commonly Found in Gull Feces.</title>
        <authorList>
            <person name="Weigand M.R."/>
            <person name="Ryu H."/>
            <person name="Bozcek L."/>
            <person name="Konstantinidis K.T."/>
            <person name="Santo Domingo J.W."/>
        </authorList>
    </citation>
    <scope>NUCLEOTIDE SEQUENCE [LARGE SCALE GENOMIC DNA]</scope>
    <source>
        <strain evidence="1 2">M35/04/3</strain>
    </source>
</reference>
<accession>K8ZA70</accession>
<sequence length="102" mass="11528">MSNQSIITLVNENGDEKQVEVLYAIDGKELFNKDFLVVTSPEESDEDKELIFLSAIPVSDEGEFQIEIVNNPDEWNFVQSQFSNIVLEEGGEIESVITTEEK</sequence>
<proteinExistence type="predicted"/>
<dbReference type="EMBL" id="AMYT01000005">
    <property type="protein sequence ID" value="EKU27949.1"/>
    <property type="molecule type" value="Genomic_DNA"/>
</dbReference>